<feature type="compositionally biased region" description="Pro residues" evidence="1">
    <location>
        <begin position="75"/>
        <end position="95"/>
    </location>
</feature>
<dbReference type="AlphaFoldDB" id="S7RRR7"/>
<keyword evidence="3" id="KW-1185">Reference proteome</keyword>
<dbReference type="OrthoDB" id="10563487at2759"/>
<evidence type="ECO:0000313" key="2">
    <source>
        <dbReference type="EMBL" id="EPQ57335.1"/>
    </source>
</evidence>
<name>S7RRR7_GLOTA</name>
<proteinExistence type="predicted"/>
<feature type="region of interest" description="Disordered" evidence="1">
    <location>
        <begin position="1"/>
        <end position="181"/>
    </location>
</feature>
<dbReference type="KEGG" id="gtr:GLOTRDRAFT_110529"/>
<feature type="compositionally biased region" description="Acidic residues" evidence="1">
    <location>
        <begin position="136"/>
        <end position="153"/>
    </location>
</feature>
<accession>S7RRR7</accession>
<dbReference type="RefSeq" id="XP_007864449.1">
    <property type="nucleotide sequence ID" value="XM_007866258.1"/>
</dbReference>
<dbReference type="Proteomes" id="UP000030669">
    <property type="component" value="Unassembled WGS sequence"/>
</dbReference>
<dbReference type="GeneID" id="19299235"/>
<dbReference type="HOGENOM" id="CLU_1489174_0_0_1"/>
<protein>
    <submittedName>
        <fullName evidence="2">Uncharacterized protein</fullName>
    </submittedName>
</protein>
<evidence type="ECO:0000313" key="3">
    <source>
        <dbReference type="Proteomes" id="UP000030669"/>
    </source>
</evidence>
<organism evidence="2 3">
    <name type="scientific">Gloeophyllum trabeum (strain ATCC 11539 / FP-39264 / Madison 617)</name>
    <name type="common">Brown rot fungus</name>
    <dbReference type="NCBI Taxonomy" id="670483"/>
    <lineage>
        <taxon>Eukaryota</taxon>
        <taxon>Fungi</taxon>
        <taxon>Dikarya</taxon>
        <taxon>Basidiomycota</taxon>
        <taxon>Agaricomycotina</taxon>
        <taxon>Agaricomycetes</taxon>
        <taxon>Gloeophyllales</taxon>
        <taxon>Gloeophyllaceae</taxon>
        <taxon>Gloeophyllum</taxon>
    </lineage>
</organism>
<gene>
    <name evidence="2" type="ORF">GLOTRDRAFT_110529</name>
</gene>
<dbReference type="EMBL" id="KB469299">
    <property type="protein sequence ID" value="EPQ57335.1"/>
    <property type="molecule type" value="Genomic_DNA"/>
</dbReference>
<sequence>MVLNNGGESDDPKSARQSPPKEAAEDAAPETPLFLPTDSQAVIESPQREDRPAEVIPPSSPVQSDTEEEEDESGIPPPPKNALPASQPAPRPPVAPYRRLTDIASSQGSLFTPRLSLPPALARKPIEKGALSQLYADEEEEDSDSDDSDDDSEKEGKSHVPKNRRAGSGVTRRTSGLLAFA</sequence>
<reference evidence="2 3" key="1">
    <citation type="journal article" date="2012" name="Science">
        <title>The Paleozoic origin of enzymatic lignin decomposition reconstructed from 31 fungal genomes.</title>
        <authorList>
            <person name="Floudas D."/>
            <person name="Binder M."/>
            <person name="Riley R."/>
            <person name="Barry K."/>
            <person name="Blanchette R.A."/>
            <person name="Henrissat B."/>
            <person name="Martinez A.T."/>
            <person name="Otillar R."/>
            <person name="Spatafora J.W."/>
            <person name="Yadav J.S."/>
            <person name="Aerts A."/>
            <person name="Benoit I."/>
            <person name="Boyd A."/>
            <person name="Carlson A."/>
            <person name="Copeland A."/>
            <person name="Coutinho P.M."/>
            <person name="de Vries R.P."/>
            <person name="Ferreira P."/>
            <person name="Findley K."/>
            <person name="Foster B."/>
            <person name="Gaskell J."/>
            <person name="Glotzer D."/>
            <person name="Gorecki P."/>
            <person name="Heitman J."/>
            <person name="Hesse C."/>
            <person name="Hori C."/>
            <person name="Igarashi K."/>
            <person name="Jurgens J.A."/>
            <person name="Kallen N."/>
            <person name="Kersten P."/>
            <person name="Kohler A."/>
            <person name="Kuees U."/>
            <person name="Kumar T.K.A."/>
            <person name="Kuo A."/>
            <person name="LaButti K."/>
            <person name="Larrondo L.F."/>
            <person name="Lindquist E."/>
            <person name="Ling A."/>
            <person name="Lombard V."/>
            <person name="Lucas S."/>
            <person name="Lundell T."/>
            <person name="Martin R."/>
            <person name="McLaughlin D.J."/>
            <person name="Morgenstern I."/>
            <person name="Morin E."/>
            <person name="Murat C."/>
            <person name="Nagy L.G."/>
            <person name="Nolan M."/>
            <person name="Ohm R.A."/>
            <person name="Patyshakuliyeva A."/>
            <person name="Rokas A."/>
            <person name="Ruiz-Duenas F.J."/>
            <person name="Sabat G."/>
            <person name="Salamov A."/>
            <person name="Samejima M."/>
            <person name="Schmutz J."/>
            <person name="Slot J.C."/>
            <person name="St John F."/>
            <person name="Stenlid J."/>
            <person name="Sun H."/>
            <person name="Sun S."/>
            <person name="Syed K."/>
            <person name="Tsang A."/>
            <person name="Wiebenga A."/>
            <person name="Young D."/>
            <person name="Pisabarro A."/>
            <person name="Eastwood D.C."/>
            <person name="Martin F."/>
            <person name="Cullen D."/>
            <person name="Grigoriev I.V."/>
            <person name="Hibbett D.S."/>
        </authorList>
    </citation>
    <scope>NUCLEOTIDE SEQUENCE [LARGE SCALE GENOMIC DNA]</scope>
    <source>
        <strain evidence="2 3">ATCC 11539</strain>
    </source>
</reference>
<evidence type="ECO:0000256" key="1">
    <source>
        <dbReference type="SAM" id="MobiDB-lite"/>
    </source>
</evidence>